<comment type="similarity">
    <text evidence="1">Belongs to the PrpD family.</text>
</comment>
<dbReference type="InterPro" id="IPR042183">
    <property type="entry name" value="MmgE/PrpD_sf_1"/>
</dbReference>
<evidence type="ECO:0000259" key="3">
    <source>
        <dbReference type="Pfam" id="PF19305"/>
    </source>
</evidence>
<keyword evidence="5" id="KW-1185">Reference proteome</keyword>
<dbReference type="Pfam" id="PF03972">
    <property type="entry name" value="MmgE_PrpD_N"/>
    <property type="match status" value="1"/>
</dbReference>
<dbReference type="OrthoDB" id="9797528at2"/>
<name>A0A1T4SLC3_9BACT</name>
<dbReference type="InterPro" id="IPR045337">
    <property type="entry name" value="MmgE_PrpD_C"/>
</dbReference>
<dbReference type="AlphaFoldDB" id="A0A1T4SLC3"/>
<dbReference type="InterPro" id="IPR005656">
    <property type="entry name" value="MmgE_PrpD"/>
</dbReference>
<feature type="domain" description="MmgE/PrpD N-terminal" evidence="2">
    <location>
        <begin position="5"/>
        <end position="234"/>
    </location>
</feature>
<gene>
    <name evidence="4" type="ORF">SAMN04488128_10317</name>
</gene>
<sequence>MTQTEKIADFALRYHYRDIPSEIRSRLKIHLLDAAASFIWAQFQETPRKMEASIRQLYTTAQPLAADHAAQCYTAFIRYPDFMDNFLAKESTCHPSDNIGILLAACHLKDIPGETFLSAMATAYVVECVLTQNYPVMMAGFDHTTLLAFSATAGAGRLLDLSAKALTHALGIAGCNINPLVTSRASYTTEWKGLASALVNAGCMNLVMMAKNGISGPSDLFEIPEKGYNALHQQKLEHEWSVEDFQLLSHCILKTYNAEVHTQSVLELVQEMTEAHQLRAAAVTEVNITTFLTAYHIVGNGEYGDRTKVFTKEQADHSLPYLAAVVLLDRQVYPPQLAEERIAQEDVQSLLQKVKIHTGFPLHKPLKVAGILDPYTAAYPDKVRCKVEITTISGEQFTGEKEDYKGFFTRPLTFEEVKAKMVRLNKPYVSEEKINGVCDMIEQLENHTANELLAAMLQHDL</sequence>
<dbReference type="Proteomes" id="UP000190367">
    <property type="component" value="Unassembled WGS sequence"/>
</dbReference>
<protein>
    <submittedName>
        <fullName evidence="4">2-methylcitrate dehydratase</fullName>
    </submittedName>
</protein>
<dbReference type="Pfam" id="PF19305">
    <property type="entry name" value="MmgE_PrpD_C"/>
    <property type="match status" value="1"/>
</dbReference>
<accession>A0A1T4SLC3</accession>
<dbReference type="RefSeq" id="WP_078670396.1">
    <property type="nucleotide sequence ID" value="NZ_FUWZ01000003.1"/>
</dbReference>
<evidence type="ECO:0000313" key="4">
    <source>
        <dbReference type="EMBL" id="SKA28661.1"/>
    </source>
</evidence>
<dbReference type="SUPFAM" id="SSF103378">
    <property type="entry name" value="2-methylcitrate dehydratase PrpD"/>
    <property type="match status" value="1"/>
</dbReference>
<dbReference type="InterPro" id="IPR045336">
    <property type="entry name" value="MmgE_PrpD_N"/>
</dbReference>
<reference evidence="5" key="1">
    <citation type="submission" date="2017-02" db="EMBL/GenBank/DDBJ databases">
        <authorList>
            <person name="Varghese N."/>
            <person name="Submissions S."/>
        </authorList>
    </citation>
    <scope>NUCLEOTIDE SEQUENCE [LARGE SCALE GENOMIC DNA]</scope>
    <source>
        <strain evidence="5">DSM 22224</strain>
    </source>
</reference>
<feature type="domain" description="MmgE/PrpD C-terminal" evidence="3">
    <location>
        <begin position="256"/>
        <end position="357"/>
    </location>
</feature>
<proteinExistence type="inferred from homology"/>
<evidence type="ECO:0000259" key="2">
    <source>
        <dbReference type="Pfam" id="PF03972"/>
    </source>
</evidence>
<dbReference type="PANTHER" id="PTHR16943:SF8">
    <property type="entry name" value="2-METHYLCITRATE DEHYDRATASE"/>
    <property type="match status" value="1"/>
</dbReference>
<evidence type="ECO:0000256" key="1">
    <source>
        <dbReference type="ARBA" id="ARBA00006174"/>
    </source>
</evidence>
<dbReference type="GO" id="GO:0016829">
    <property type="term" value="F:lyase activity"/>
    <property type="evidence" value="ECO:0007669"/>
    <property type="project" value="InterPro"/>
</dbReference>
<dbReference type="STRING" id="634771.SAMN04488128_10317"/>
<evidence type="ECO:0000313" key="5">
    <source>
        <dbReference type="Proteomes" id="UP000190367"/>
    </source>
</evidence>
<dbReference type="Gene3D" id="1.10.4100.10">
    <property type="entry name" value="2-methylcitrate dehydratase PrpD"/>
    <property type="match status" value="1"/>
</dbReference>
<dbReference type="PANTHER" id="PTHR16943">
    <property type="entry name" value="2-METHYLCITRATE DEHYDRATASE-RELATED"/>
    <property type="match status" value="1"/>
</dbReference>
<organism evidence="4 5">
    <name type="scientific">Chitinophaga eiseniae</name>
    <dbReference type="NCBI Taxonomy" id="634771"/>
    <lineage>
        <taxon>Bacteria</taxon>
        <taxon>Pseudomonadati</taxon>
        <taxon>Bacteroidota</taxon>
        <taxon>Chitinophagia</taxon>
        <taxon>Chitinophagales</taxon>
        <taxon>Chitinophagaceae</taxon>
        <taxon>Chitinophaga</taxon>
    </lineage>
</organism>
<dbReference type="EMBL" id="FUWZ01000003">
    <property type="protein sequence ID" value="SKA28661.1"/>
    <property type="molecule type" value="Genomic_DNA"/>
</dbReference>
<dbReference type="InterPro" id="IPR036148">
    <property type="entry name" value="MmgE/PrpD_sf"/>
</dbReference>